<dbReference type="SUPFAM" id="SSF51726">
    <property type="entry name" value="UROD/MetE-like"/>
    <property type="match status" value="1"/>
</dbReference>
<dbReference type="InterPro" id="IPR038071">
    <property type="entry name" value="UROD/MetE-like_sf"/>
</dbReference>
<dbReference type="InterPro" id="IPR052024">
    <property type="entry name" value="Methanogen_methyltrans"/>
</dbReference>
<comment type="caution">
    <text evidence="2">The sequence shown here is derived from an EMBL/GenBank/DDBJ whole genome shotgun (WGS) entry which is preliminary data.</text>
</comment>
<organism evidence="2 3">
    <name type="scientific">Candidatus Thalassospirochaeta sargassi</name>
    <dbReference type="NCBI Taxonomy" id="3119039"/>
    <lineage>
        <taxon>Bacteria</taxon>
        <taxon>Pseudomonadati</taxon>
        <taxon>Spirochaetota</taxon>
        <taxon>Spirochaetia</taxon>
        <taxon>Spirochaetales</taxon>
        <taxon>Spirochaetaceae</taxon>
        <taxon>Candidatus Thalassospirochaeta</taxon>
    </lineage>
</organism>
<reference evidence="2 3" key="1">
    <citation type="submission" date="2022-12" db="EMBL/GenBank/DDBJ databases">
        <title>Metagenome assembled genome from gulf of manar.</title>
        <authorList>
            <person name="Kohli P."/>
            <person name="Pk S."/>
            <person name="Venkata Ramana C."/>
            <person name="Sasikala C."/>
        </authorList>
    </citation>
    <scope>NUCLEOTIDE SEQUENCE [LARGE SCALE GENOMIC DNA]</scope>
    <source>
        <strain evidence="2">JB008</strain>
    </source>
</reference>
<dbReference type="EMBL" id="JAQQAL010000023">
    <property type="protein sequence ID" value="MDC7227237.1"/>
    <property type="molecule type" value="Genomic_DNA"/>
</dbReference>
<evidence type="ECO:0000313" key="2">
    <source>
        <dbReference type="EMBL" id="MDC7227237.1"/>
    </source>
</evidence>
<dbReference type="AlphaFoldDB" id="A0AAJ1MK40"/>
<protein>
    <submittedName>
        <fullName evidence="2">Uroporphyrinogen decarboxylase family protein</fullName>
    </submittedName>
</protein>
<gene>
    <name evidence="2" type="ORF">PQJ61_10800</name>
</gene>
<evidence type="ECO:0000259" key="1">
    <source>
        <dbReference type="Pfam" id="PF01208"/>
    </source>
</evidence>
<dbReference type="PANTHER" id="PTHR47099">
    <property type="entry name" value="METHYLCOBAMIDE:COM METHYLTRANSFERASE MTBA"/>
    <property type="match status" value="1"/>
</dbReference>
<evidence type="ECO:0000313" key="3">
    <source>
        <dbReference type="Proteomes" id="UP001221217"/>
    </source>
</evidence>
<dbReference type="Pfam" id="PF01208">
    <property type="entry name" value="URO-D"/>
    <property type="match status" value="1"/>
</dbReference>
<feature type="domain" description="Uroporphyrinogen decarboxylase (URO-D)" evidence="1">
    <location>
        <begin position="118"/>
        <end position="313"/>
    </location>
</feature>
<name>A0AAJ1MK40_9SPIO</name>
<accession>A0AAJ1MK40</accession>
<dbReference type="Gene3D" id="3.20.20.210">
    <property type="match status" value="1"/>
</dbReference>
<dbReference type="GO" id="GO:0006779">
    <property type="term" value="P:porphyrin-containing compound biosynthetic process"/>
    <property type="evidence" value="ECO:0007669"/>
    <property type="project" value="InterPro"/>
</dbReference>
<sequence>MTRKENLLAAIHRTGPEWVPNGMENTIRLYPPILERPLSAGKDAFGCIWDLTEGAVGGTYSREGDHILHDLKDWKNVVKFPDVEMFDWEYVQNQVGNLNRDEFLFEGFVEMGLFERSYLLLGMENALINYMLEPELMFELVSAIADYKIKFIQKFDDMIDLDMVWFGDDWGSQHNLLIPPDKWREIIKPNLKRVYDCMKERGIIINQHSCGKIEDVFGDVVELGADMWNMCQPCNNLKKMKNEYGDRISFHGGIDSQFVLNAPDASVEGIIEEVKLRITEMAPGGGYIAGPSHTIPSHKPELLEAFYGAIDEYGGSAYKK</sequence>
<dbReference type="GO" id="GO:0004853">
    <property type="term" value="F:uroporphyrinogen decarboxylase activity"/>
    <property type="evidence" value="ECO:0007669"/>
    <property type="project" value="InterPro"/>
</dbReference>
<dbReference type="PANTHER" id="PTHR47099:SF1">
    <property type="entry name" value="METHYLCOBAMIDE:COM METHYLTRANSFERASE MTBA"/>
    <property type="match status" value="1"/>
</dbReference>
<dbReference type="InterPro" id="IPR000257">
    <property type="entry name" value="Uroporphyrinogen_deCOase"/>
</dbReference>
<proteinExistence type="predicted"/>
<dbReference type="Proteomes" id="UP001221217">
    <property type="component" value="Unassembled WGS sequence"/>
</dbReference>